<dbReference type="Proteomes" id="UP000681722">
    <property type="component" value="Unassembled WGS sequence"/>
</dbReference>
<dbReference type="EMBL" id="CAJNOQ010001253">
    <property type="protein sequence ID" value="CAF0880845.1"/>
    <property type="molecule type" value="Genomic_DNA"/>
</dbReference>
<keyword evidence="3" id="KW-1185">Reference proteome</keyword>
<protein>
    <submittedName>
        <fullName evidence="1">Uncharacterized protein</fullName>
    </submittedName>
</protein>
<dbReference type="AlphaFoldDB" id="A0A813Y943"/>
<name>A0A813Y943_9BILA</name>
<gene>
    <name evidence="1" type="ORF">GPM918_LOCUS7602</name>
    <name evidence="2" type="ORF">SRO942_LOCUS7602</name>
</gene>
<evidence type="ECO:0000313" key="3">
    <source>
        <dbReference type="Proteomes" id="UP000663829"/>
    </source>
</evidence>
<proteinExistence type="predicted"/>
<sequence length="77" mass="8411">MLVSSGANGGQSTILRPSLSIVDSQILNEICPEAITESTPPIRLQTVNCTNGSSFELITDYSALQWLFDFNGHNKRL</sequence>
<organism evidence="1 3">
    <name type="scientific">Didymodactylos carnosus</name>
    <dbReference type="NCBI Taxonomy" id="1234261"/>
    <lineage>
        <taxon>Eukaryota</taxon>
        <taxon>Metazoa</taxon>
        <taxon>Spiralia</taxon>
        <taxon>Gnathifera</taxon>
        <taxon>Rotifera</taxon>
        <taxon>Eurotatoria</taxon>
        <taxon>Bdelloidea</taxon>
        <taxon>Philodinida</taxon>
        <taxon>Philodinidae</taxon>
        <taxon>Didymodactylos</taxon>
    </lineage>
</organism>
<dbReference type="EMBL" id="CAJOBC010001253">
    <property type="protein sequence ID" value="CAF3667050.1"/>
    <property type="molecule type" value="Genomic_DNA"/>
</dbReference>
<reference evidence="1" key="1">
    <citation type="submission" date="2021-02" db="EMBL/GenBank/DDBJ databases">
        <authorList>
            <person name="Nowell W R."/>
        </authorList>
    </citation>
    <scope>NUCLEOTIDE SEQUENCE</scope>
</reference>
<evidence type="ECO:0000313" key="1">
    <source>
        <dbReference type="EMBL" id="CAF0880845.1"/>
    </source>
</evidence>
<comment type="caution">
    <text evidence="1">The sequence shown here is derived from an EMBL/GenBank/DDBJ whole genome shotgun (WGS) entry which is preliminary data.</text>
</comment>
<evidence type="ECO:0000313" key="2">
    <source>
        <dbReference type="EMBL" id="CAF3667050.1"/>
    </source>
</evidence>
<accession>A0A813Y943</accession>
<dbReference type="Proteomes" id="UP000663829">
    <property type="component" value="Unassembled WGS sequence"/>
</dbReference>